<dbReference type="SMART" id="SM00283">
    <property type="entry name" value="MA"/>
    <property type="match status" value="1"/>
</dbReference>
<evidence type="ECO:0000313" key="9">
    <source>
        <dbReference type="Proteomes" id="UP000582231"/>
    </source>
</evidence>
<feature type="domain" description="HAMP" evidence="7">
    <location>
        <begin position="33"/>
        <end position="82"/>
    </location>
</feature>
<feature type="domain" description="Methyl-accepting transducer" evidence="6">
    <location>
        <begin position="158"/>
        <end position="394"/>
    </location>
</feature>
<evidence type="ECO:0000256" key="1">
    <source>
        <dbReference type="ARBA" id="ARBA00022692"/>
    </source>
</evidence>
<dbReference type="PROSITE" id="PS50111">
    <property type="entry name" value="CHEMOTAXIS_TRANSDUC_2"/>
    <property type="match status" value="1"/>
</dbReference>
<dbReference type="GO" id="GO:0016020">
    <property type="term" value="C:membrane"/>
    <property type="evidence" value="ECO:0007669"/>
    <property type="project" value="InterPro"/>
</dbReference>
<dbReference type="GO" id="GO:0004888">
    <property type="term" value="F:transmembrane signaling receptor activity"/>
    <property type="evidence" value="ECO:0007669"/>
    <property type="project" value="InterPro"/>
</dbReference>
<dbReference type="SUPFAM" id="SSF58104">
    <property type="entry name" value="Methyl-accepting chemotaxis protein (MCP) signaling domain"/>
    <property type="match status" value="1"/>
</dbReference>
<dbReference type="RefSeq" id="WP_179726152.1">
    <property type="nucleotide sequence ID" value="NZ_BAABEF010000001.1"/>
</dbReference>
<evidence type="ECO:0000256" key="4">
    <source>
        <dbReference type="ARBA" id="ARBA00029447"/>
    </source>
</evidence>
<dbReference type="GO" id="GO:0006935">
    <property type="term" value="P:chemotaxis"/>
    <property type="evidence" value="ECO:0007669"/>
    <property type="project" value="InterPro"/>
</dbReference>
<organism evidence="8 9">
    <name type="scientific">Nocardioides kongjuensis</name>
    <dbReference type="NCBI Taxonomy" id="349522"/>
    <lineage>
        <taxon>Bacteria</taxon>
        <taxon>Bacillati</taxon>
        <taxon>Actinomycetota</taxon>
        <taxon>Actinomycetes</taxon>
        <taxon>Propionibacteriales</taxon>
        <taxon>Nocardioidaceae</taxon>
        <taxon>Nocardioides</taxon>
    </lineage>
</organism>
<comment type="caution">
    <text evidence="8">The sequence shown here is derived from an EMBL/GenBank/DDBJ whole genome shotgun (WGS) entry which is preliminary data.</text>
</comment>
<name>A0A852RLS3_9ACTN</name>
<dbReference type="Proteomes" id="UP000582231">
    <property type="component" value="Unassembled WGS sequence"/>
</dbReference>
<dbReference type="Pfam" id="PF00015">
    <property type="entry name" value="MCPsignal"/>
    <property type="match status" value="1"/>
</dbReference>
<dbReference type="InterPro" id="IPR004089">
    <property type="entry name" value="MCPsignal_dom"/>
</dbReference>
<evidence type="ECO:0000259" key="6">
    <source>
        <dbReference type="PROSITE" id="PS50111"/>
    </source>
</evidence>
<gene>
    <name evidence="8" type="ORF">BJ958_001366</name>
</gene>
<evidence type="ECO:0000259" key="7">
    <source>
        <dbReference type="PROSITE" id="PS50885"/>
    </source>
</evidence>
<dbReference type="PROSITE" id="PS50885">
    <property type="entry name" value="HAMP"/>
    <property type="match status" value="1"/>
</dbReference>
<dbReference type="PRINTS" id="PR00260">
    <property type="entry name" value="CHEMTRNSDUCR"/>
</dbReference>
<dbReference type="PANTHER" id="PTHR32089:SF112">
    <property type="entry name" value="LYSOZYME-LIKE PROTEIN-RELATED"/>
    <property type="match status" value="1"/>
</dbReference>
<sequence length="412" mass="42328">MSAVLAPETPGTTGTAATTEVDALRDELERCRAALVEVTAVCRSAAAGDLEPRVPALGDDPDLRAARAAVNDLLDRTDAYVRESSASLEFAAEGRFYRRFLVRGMLGSFRAGAVTINTAIGAMVEADERLADQERQRLELADGFEEAVLGLSDQVAAAAAEMEASSRTLAANAEGTAVRAAQVSENSHTAADAVTVAAAAVEQLVSTVRAIEEQASQSNVAGVRAVEETEQVMTTVQSLSTASQEIGDVVGVISQVASQTRLLALNATIEAARAGEYGKGFAVVASEVKTLASETADATSLIEQQVHAIQAAADAAVTAIETIGAAVRGMGDNVATIAGAVGEQRHAAAELSRTTSEAAGAVSGVNEDVTAIEEATIATSTGASEMTGASLELSRLSADLRTHVAGFLQQIR</sequence>
<accession>A0A852RLS3</accession>
<evidence type="ECO:0000256" key="2">
    <source>
        <dbReference type="ARBA" id="ARBA00022989"/>
    </source>
</evidence>
<comment type="similarity">
    <text evidence="4">Belongs to the methyl-accepting chemotaxis (MCP) protein family.</text>
</comment>
<dbReference type="InterPro" id="IPR004090">
    <property type="entry name" value="Chemotax_Me-accpt_rcpt"/>
</dbReference>
<dbReference type="InterPro" id="IPR003660">
    <property type="entry name" value="HAMP_dom"/>
</dbReference>
<dbReference type="Gene3D" id="1.10.287.950">
    <property type="entry name" value="Methyl-accepting chemotaxis protein"/>
    <property type="match status" value="1"/>
</dbReference>
<reference evidence="8 9" key="1">
    <citation type="submission" date="2020-07" db="EMBL/GenBank/DDBJ databases">
        <title>Sequencing the genomes of 1000 actinobacteria strains.</title>
        <authorList>
            <person name="Klenk H.-P."/>
        </authorList>
    </citation>
    <scope>NUCLEOTIDE SEQUENCE [LARGE SCALE GENOMIC DNA]</scope>
    <source>
        <strain evidence="8 9">DSM 19082</strain>
    </source>
</reference>
<keyword evidence="2" id="KW-0472">Membrane</keyword>
<dbReference type="PANTHER" id="PTHR32089">
    <property type="entry name" value="METHYL-ACCEPTING CHEMOTAXIS PROTEIN MCPB"/>
    <property type="match status" value="1"/>
</dbReference>
<evidence type="ECO:0000256" key="3">
    <source>
        <dbReference type="ARBA" id="ARBA00023224"/>
    </source>
</evidence>
<proteinExistence type="inferred from homology"/>
<protein>
    <submittedName>
        <fullName evidence="8">Methyl-accepting chemotaxis protein</fullName>
    </submittedName>
</protein>
<keyword evidence="3 5" id="KW-0807">Transducer</keyword>
<keyword evidence="2" id="KW-1133">Transmembrane helix</keyword>
<dbReference type="GO" id="GO:0007165">
    <property type="term" value="P:signal transduction"/>
    <property type="evidence" value="ECO:0007669"/>
    <property type="project" value="UniProtKB-KW"/>
</dbReference>
<evidence type="ECO:0000313" key="8">
    <source>
        <dbReference type="EMBL" id="NYD29820.1"/>
    </source>
</evidence>
<keyword evidence="1" id="KW-0812">Transmembrane</keyword>
<keyword evidence="9" id="KW-1185">Reference proteome</keyword>
<dbReference type="AlphaFoldDB" id="A0A852RLS3"/>
<evidence type="ECO:0000256" key="5">
    <source>
        <dbReference type="PROSITE-ProRule" id="PRU00284"/>
    </source>
</evidence>
<dbReference type="EMBL" id="JACCBF010000001">
    <property type="protein sequence ID" value="NYD29820.1"/>
    <property type="molecule type" value="Genomic_DNA"/>
</dbReference>